<dbReference type="Gene3D" id="1.25.40.10">
    <property type="entry name" value="Tetratricopeptide repeat domain"/>
    <property type="match status" value="4"/>
</dbReference>
<dbReference type="AlphaFoldDB" id="A0A7C3LUP9"/>
<comment type="caution">
    <text evidence="1">The sequence shown here is derived from an EMBL/GenBank/DDBJ whole genome shotgun (WGS) entry which is preliminary data.</text>
</comment>
<name>A0A7C3LUP9_9BACT</name>
<accession>A0A7C3LUP9</accession>
<dbReference type="Pfam" id="PF13432">
    <property type="entry name" value="TPR_16"/>
    <property type="match status" value="1"/>
</dbReference>
<reference evidence="1" key="1">
    <citation type="journal article" date="2020" name="mSystems">
        <title>Genome- and Community-Level Interaction Insights into Carbon Utilization and Element Cycling Functions of Hydrothermarchaeota in Hydrothermal Sediment.</title>
        <authorList>
            <person name="Zhou Z."/>
            <person name="Liu Y."/>
            <person name="Xu W."/>
            <person name="Pan J."/>
            <person name="Luo Z.H."/>
            <person name="Li M."/>
        </authorList>
    </citation>
    <scope>NUCLEOTIDE SEQUENCE [LARGE SCALE GENOMIC DNA]</scope>
    <source>
        <strain evidence="1">SpSt-902</strain>
    </source>
</reference>
<sequence>MKLRVTSKFSRHFPSAGQQWRCLLAFLAVFFVLGHIKMAEGQDIRMELEKKAQYWLDNGREDLAAGTYRQILFLYPHDRPALTGLIQAYLLTGEKEKARPLIRTFEKRYPESPYLPVFRREIALGHRWTTLIASARRAETKHDDPRALRLFREAFGPEPPPPALAGEYYQLIFRQPGGPSQARTELLALTKKYPQSALYRLAYGEILSYHRSTRRQSFPILKQVTLSKSPIHREGKRAWRQALVWAGDDPSFIPDLTDFLKRFPDPRISRLLSRARRRSLTEGPLPKKAFDALHAGRMEEARNRFLLLTKEDPDNASYWTGLASADLGLNHPNQARAAIKRVRTLPLTSRQRPAILRLSREIRYWTLIRSAEEKESDGDSAAAAKNYRKAHRILPGDPAAPDLLAGLELRRGHPQRALLLARRVLKSHPEDLSARIVIMNGLVSLKRYRDALAFLRSTPSKILQDAEGSSPGFLVLEGTIYAHNGNTRTADKKLESASKNLSLMSDRDLIAMAWAYEVLDEDKPLSGLLDRLNRIRTLSREEAKQVRHLRQLDLQLTLNRLFRENRPGEAINRVRAALKNRPGSRFLRQEEGRVFQSSGHPGKAFSVIRSLHPWNTLSSYENGIDIALAARHLHTARRWLSEARSRWGKKLSLTVLDARLALLEGHPRKARTILAEQLTLHPRSPRLLLALARLDMSRNHLKKAREEALEAQRLAENGEGFENRTNALDAANTLAAISRQQSALGSSHFEFLLGETVFSQYTQYYYTQIGGLFPVGHLLGRSGPEPVYFHAFVLENAFTFQYHPTPSSSSFLSQSYIGTTPAVGVRLPTFFGSVEADAGWGFALHDQTLTPPDIVNGLFLQGDILSYILGGSLDLFANYTGYISYTYFQSRYLHRFWEKEDRTLRMAAGPEFIVQGNQSYNAFQGGAALRLSVSPLDSTLLLDGGVLRSSAFGGVGGYEGFSWYFYY</sequence>
<organism evidence="1">
    <name type="scientific">Leptospirillum ferriphilum</name>
    <dbReference type="NCBI Taxonomy" id="178606"/>
    <lineage>
        <taxon>Bacteria</taxon>
        <taxon>Pseudomonadati</taxon>
        <taxon>Nitrospirota</taxon>
        <taxon>Nitrospiria</taxon>
        <taxon>Nitrospirales</taxon>
        <taxon>Nitrospiraceae</taxon>
        <taxon>Leptospirillum</taxon>
    </lineage>
</organism>
<evidence type="ECO:0000313" key="1">
    <source>
        <dbReference type="EMBL" id="HFT94319.1"/>
    </source>
</evidence>
<proteinExistence type="predicted"/>
<dbReference type="EMBL" id="DTMM01000226">
    <property type="protein sequence ID" value="HFT94319.1"/>
    <property type="molecule type" value="Genomic_DNA"/>
</dbReference>
<dbReference type="InterPro" id="IPR011990">
    <property type="entry name" value="TPR-like_helical_dom_sf"/>
</dbReference>
<gene>
    <name evidence="1" type="ORF">ENX03_10445</name>
</gene>
<protein>
    <submittedName>
        <fullName evidence="1">Tetratricopeptide repeat protein</fullName>
    </submittedName>
</protein>
<dbReference type="SUPFAM" id="SSF48452">
    <property type="entry name" value="TPR-like"/>
    <property type="match status" value="3"/>
</dbReference>